<accession>A0AAX1K1F9</accession>
<evidence type="ECO:0000256" key="2">
    <source>
        <dbReference type="ARBA" id="ARBA00023125"/>
    </source>
</evidence>
<keyword evidence="1" id="KW-0805">Transcription regulation</keyword>
<dbReference type="AlphaFoldDB" id="A0AAX1K1F9"/>
<evidence type="ECO:0000256" key="1">
    <source>
        <dbReference type="ARBA" id="ARBA00023015"/>
    </source>
</evidence>
<dbReference type="Gene3D" id="1.10.10.10">
    <property type="entry name" value="Winged helix-like DNA-binding domain superfamily/Winged helix DNA-binding domain"/>
    <property type="match status" value="1"/>
</dbReference>
<dbReference type="EMBL" id="CP066294">
    <property type="protein sequence ID" value="QQL46900.1"/>
    <property type="molecule type" value="Genomic_DNA"/>
</dbReference>
<dbReference type="InterPro" id="IPR036390">
    <property type="entry name" value="WH_DNA-bd_sf"/>
</dbReference>
<name>A0AAX1K1F9_STRMG</name>
<organism evidence="5 6">
    <name type="scientific">Streptococcus mutans</name>
    <dbReference type="NCBI Taxonomy" id="1309"/>
    <lineage>
        <taxon>Bacteria</taxon>
        <taxon>Bacillati</taxon>
        <taxon>Bacillota</taxon>
        <taxon>Bacilli</taxon>
        <taxon>Lactobacillales</taxon>
        <taxon>Streptococcaceae</taxon>
        <taxon>Streptococcus</taxon>
    </lineage>
</organism>
<proteinExistence type="predicted"/>
<sequence>MSQVMEVVGGKWRLNVLWVINKYQSIRFNQLKREVNGITTIMLTRSLDILIANELVEKVDFQTLPLHIEYQLSSKGKSLMPLLKQLNQWEKLYL</sequence>
<evidence type="ECO:0000259" key="4">
    <source>
        <dbReference type="PROSITE" id="PS51118"/>
    </source>
</evidence>
<dbReference type="SUPFAM" id="SSF46785">
    <property type="entry name" value="Winged helix' DNA-binding domain"/>
    <property type="match status" value="1"/>
</dbReference>
<dbReference type="PROSITE" id="PS51118">
    <property type="entry name" value="HTH_HXLR"/>
    <property type="match status" value="1"/>
</dbReference>
<dbReference type="RefSeq" id="WP_012997980.1">
    <property type="nucleotide sequence ID" value="NZ_CP066294.2"/>
</dbReference>
<dbReference type="InterPro" id="IPR002577">
    <property type="entry name" value="HTH_HxlR"/>
</dbReference>
<dbReference type="GO" id="GO:0003677">
    <property type="term" value="F:DNA binding"/>
    <property type="evidence" value="ECO:0007669"/>
    <property type="project" value="UniProtKB-KW"/>
</dbReference>
<dbReference type="Pfam" id="PF01638">
    <property type="entry name" value="HxlR"/>
    <property type="match status" value="1"/>
</dbReference>
<evidence type="ECO:0000313" key="5">
    <source>
        <dbReference type="EMBL" id="QQL46900.1"/>
    </source>
</evidence>
<dbReference type="Proteomes" id="UP000595884">
    <property type="component" value="Chromosome"/>
</dbReference>
<dbReference type="PANTHER" id="PTHR33204">
    <property type="entry name" value="TRANSCRIPTIONAL REGULATOR, MARR FAMILY"/>
    <property type="match status" value="1"/>
</dbReference>
<protein>
    <submittedName>
        <fullName evidence="5">Helix-turn-helix transcriptional regulator</fullName>
    </submittedName>
</protein>
<gene>
    <name evidence="5" type="ORF">IGS65_007420</name>
</gene>
<keyword evidence="3" id="KW-0804">Transcription</keyword>
<dbReference type="PANTHER" id="PTHR33204:SF29">
    <property type="entry name" value="TRANSCRIPTIONAL REGULATOR"/>
    <property type="match status" value="1"/>
</dbReference>
<feature type="domain" description="HTH hxlR-type" evidence="4">
    <location>
        <begin position="1"/>
        <end position="94"/>
    </location>
</feature>
<reference evidence="6" key="1">
    <citation type="submission" date="2020-12" db="EMBL/GenBank/DDBJ databases">
        <authorList>
            <person name="Wen Z.T."/>
        </authorList>
    </citation>
    <scope>NUCLEOTIDE SEQUENCE [LARGE SCALE GENOMIC DNA]</scope>
    <source>
        <strain evidence="6">27-3</strain>
    </source>
</reference>
<dbReference type="InterPro" id="IPR036388">
    <property type="entry name" value="WH-like_DNA-bd_sf"/>
</dbReference>
<evidence type="ECO:0000256" key="3">
    <source>
        <dbReference type="ARBA" id="ARBA00023163"/>
    </source>
</evidence>
<evidence type="ECO:0000313" key="6">
    <source>
        <dbReference type="Proteomes" id="UP000595884"/>
    </source>
</evidence>
<keyword evidence="2" id="KW-0238">DNA-binding</keyword>